<dbReference type="PRINTS" id="PR00181">
    <property type="entry name" value="MALTOSEBP"/>
</dbReference>
<dbReference type="GO" id="GO:0015144">
    <property type="term" value="F:carbohydrate transmembrane transporter activity"/>
    <property type="evidence" value="ECO:0007669"/>
    <property type="project" value="InterPro"/>
</dbReference>
<evidence type="ECO:0000256" key="3">
    <source>
        <dbReference type="ARBA" id="ARBA00022597"/>
    </source>
</evidence>
<keyword evidence="2" id="KW-0813">Transport</keyword>
<dbReference type="GO" id="GO:1901982">
    <property type="term" value="F:maltose binding"/>
    <property type="evidence" value="ECO:0007669"/>
    <property type="project" value="TreeGrafter"/>
</dbReference>
<proteinExistence type="inferred from homology"/>
<dbReference type="PANTHER" id="PTHR30061:SF50">
    <property type="entry name" value="MALTOSE_MALTODEXTRIN-BINDING PERIPLASMIC PROTEIN"/>
    <property type="match status" value="1"/>
</dbReference>
<dbReference type="Pfam" id="PF01547">
    <property type="entry name" value="SBP_bac_1"/>
    <property type="match status" value="1"/>
</dbReference>
<dbReference type="Gene3D" id="3.40.190.10">
    <property type="entry name" value="Periplasmic binding protein-like II"/>
    <property type="match status" value="2"/>
</dbReference>
<comment type="similarity">
    <text evidence="1">Belongs to the bacterial solute-binding protein 1 family.</text>
</comment>
<gene>
    <name evidence="5" type="ORF">AVDCRST_MAG58-1575</name>
</gene>
<dbReference type="PROSITE" id="PS51257">
    <property type="entry name" value="PROKAR_LIPOPROTEIN"/>
    <property type="match status" value="1"/>
</dbReference>
<name>A0A6J4QV99_9ACTN</name>
<dbReference type="PANTHER" id="PTHR30061">
    <property type="entry name" value="MALTOSE-BINDING PERIPLASMIC PROTEIN"/>
    <property type="match status" value="1"/>
</dbReference>
<evidence type="ECO:0000256" key="4">
    <source>
        <dbReference type="ARBA" id="ARBA00022729"/>
    </source>
</evidence>
<keyword evidence="3" id="KW-0762">Sugar transport</keyword>
<evidence type="ECO:0008006" key="6">
    <source>
        <dbReference type="Google" id="ProtNLM"/>
    </source>
</evidence>
<protein>
    <recommendedName>
        <fullName evidence="6">ABC transporter, substrate-binding protein (Cluster 1, maltose/g3p/polyamine/iron)</fullName>
    </recommendedName>
</protein>
<organism evidence="5">
    <name type="scientific">uncultured Rubrobacteraceae bacterium</name>
    <dbReference type="NCBI Taxonomy" id="349277"/>
    <lineage>
        <taxon>Bacteria</taxon>
        <taxon>Bacillati</taxon>
        <taxon>Actinomycetota</taxon>
        <taxon>Rubrobacteria</taxon>
        <taxon>Rubrobacterales</taxon>
        <taxon>Rubrobacteraceae</taxon>
        <taxon>environmental samples</taxon>
    </lineage>
</organism>
<dbReference type="SUPFAM" id="SSF53850">
    <property type="entry name" value="Periplasmic binding protein-like II"/>
    <property type="match status" value="1"/>
</dbReference>
<dbReference type="GO" id="GO:0042956">
    <property type="term" value="P:maltodextrin transmembrane transport"/>
    <property type="evidence" value="ECO:0007669"/>
    <property type="project" value="TreeGrafter"/>
</dbReference>
<dbReference type="GO" id="GO:0015768">
    <property type="term" value="P:maltose transport"/>
    <property type="evidence" value="ECO:0007669"/>
    <property type="project" value="TreeGrafter"/>
</dbReference>
<evidence type="ECO:0000256" key="1">
    <source>
        <dbReference type="ARBA" id="ARBA00008520"/>
    </source>
</evidence>
<keyword evidence="4" id="KW-0732">Signal</keyword>
<sequence>MPRAVSRKDFLRFGGVGLTGVALLGAAGCGRILGGNRDVVKFLTGTEETTIQERAVTEIQVNRFEEQHPQYTLEREAIDPDEMSKVIPSRLRSGESPDVFSFDTGPGFGGVLADTGLVDPLEKTYKEKGWDIYEWAKQRATYNGTVYGVPDQVEEIIVFYNKDLMPEEPQTLQQLRRVAEEHKLRGTIPLAFGNREQYPAGHLFSIGVSNLLGRQGLDDILYGNGRWDVPEVVRAIDLFFRDFVESGYYPRNVNAVPFDEASTLFYSGEAAMLPTGTWLVSEIVQAVQDFEVGFFPFPSIDGSGISPPAGVGAGLFVAKEASNPQGAIEFIDYLLQGSTARLIIEKLNVIPAQPVDSKGLDVPELFREVLEDLSTTPEAKFFGYNLDVLAPQNFNEVMFTGFQEVLDGTRSPAEQAAALQDAWATAKKQGKIATQD</sequence>
<dbReference type="InterPro" id="IPR006059">
    <property type="entry name" value="SBP"/>
</dbReference>
<evidence type="ECO:0000313" key="5">
    <source>
        <dbReference type="EMBL" id="CAA9455982.1"/>
    </source>
</evidence>
<dbReference type="AlphaFoldDB" id="A0A6J4QV99"/>
<dbReference type="GO" id="GO:0055052">
    <property type="term" value="C:ATP-binding cassette (ABC) transporter complex, substrate-binding subunit-containing"/>
    <property type="evidence" value="ECO:0007669"/>
    <property type="project" value="TreeGrafter"/>
</dbReference>
<accession>A0A6J4QV99</accession>
<dbReference type="EMBL" id="CADCVF010000036">
    <property type="protein sequence ID" value="CAA9455982.1"/>
    <property type="molecule type" value="Genomic_DNA"/>
</dbReference>
<evidence type="ECO:0000256" key="2">
    <source>
        <dbReference type="ARBA" id="ARBA00022448"/>
    </source>
</evidence>
<dbReference type="InterPro" id="IPR006060">
    <property type="entry name" value="Maltose/Cyclodextrin-bd"/>
</dbReference>
<reference evidence="5" key="1">
    <citation type="submission" date="2020-02" db="EMBL/GenBank/DDBJ databases">
        <authorList>
            <person name="Meier V. D."/>
        </authorList>
    </citation>
    <scope>NUCLEOTIDE SEQUENCE</scope>
    <source>
        <strain evidence="5">AVDCRST_MAG58</strain>
    </source>
</reference>